<accession>A0A4Y2GKG2</accession>
<dbReference type="Gene3D" id="2.60.210.10">
    <property type="entry name" value="Apoptosis, Tumor Necrosis Factor Receptor Associated Protein 2, Chain A"/>
    <property type="match status" value="1"/>
</dbReference>
<reference evidence="1 2" key="1">
    <citation type="journal article" date="2019" name="Sci. Rep.">
        <title>Orb-weaving spider Araneus ventricosus genome elucidates the spidroin gene catalogue.</title>
        <authorList>
            <person name="Kono N."/>
            <person name="Nakamura H."/>
            <person name="Ohtoshi R."/>
            <person name="Moran D.A.P."/>
            <person name="Shinohara A."/>
            <person name="Yoshida Y."/>
            <person name="Fujiwara M."/>
            <person name="Mori M."/>
            <person name="Tomita M."/>
            <person name="Arakawa K."/>
        </authorList>
    </citation>
    <scope>NUCLEOTIDE SEQUENCE [LARGE SCALE GENOMIC DNA]</scope>
</reference>
<dbReference type="Proteomes" id="UP000499080">
    <property type="component" value="Unassembled WGS sequence"/>
</dbReference>
<gene>
    <name evidence="1" type="ORF">AVEN_259061_1</name>
</gene>
<evidence type="ECO:0008006" key="3">
    <source>
        <dbReference type="Google" id="ProtNLM"/>
    </source>
</evidence>
<evidence type="ECO:0000313" key="1">
    <source>
        <dbReference type="EMBL" id="GBM53647.1"/>
    </source>
</evidence>
<protein>
    <recommendedName>
        <fullName evidence="3">MATH domain-containing protein</fullName>
    </recommendedName>
</protein>
<keyword evidence="2" id="KW-1185">Reference proteome</keyword>
<proteinExistence type="predicted"/>
<dbReference type="InterPro" id="IPR008974">
    <property type="entry name" value="TRAF-like"/>
</dbReference>
<organism evidence="1 2">
    <name type="scientific">Araneus ventricosus</name>
    <name type="common">Orbweaver spider</name>
    <name type="synonym">Epeira ventricosa</name>
    <dbReference type="NCBI Taxonomy" id="182803"/>
    <lineage>
        <taxon>Eukaryota</taxon>
        <taxon>Metazoa</taxon>
        <taxon>Ecdysozoa</taxon>
        <taxon>Arthropoda</taxon>
        <taxon>Chelicerata</taxon>
        <taxon>Arachnida</taxon>
        <taxon>Araneae</taxon>
        <taxon>Araneomorphae</taxon>
        <taxon>Entelegynae</taxon>
        <taxon>Araneoidea</taxon>
        <taxon>Araneidae</taxon>
        <taxon>Araneus</taxon>
    </lineage>
</organism>
<dbReference type="EMBL" id="BGPR01178128">
    <property type="protein sequence ID" value="GBM53647.1"/>
    <property type="molecule type" value="Genomic_DNA"/>
</dbReference>
<evidence type="ECO:0000313" key="2">
    <source>
        <dbReference type="Proteomes" id="UP000499080"/>
    </source>
</evidence>
<dbReference type="AlphaFoldDB" id="A0A4Y2GKG2"/>
<dbReference type="OrthoDB" id="6406889at2759"/>
<sequence length="166" mass="19008">MADKGKQTNGTNRRINCVEKMRTRILDHYCNIDWRIDNFSKHYRDIYSDVITPYCDCRTKWKVAIRFNGNTMNLGFKRCDGEQDVVKGTFHLSVENSAGQVYDKATVEQSDVDVLTFLPRPSTSSKELYDEEGKSFKLMEDDVLVIKGAMDLNGCCIKTTCFVGFS</sequence>
<name>A0A4Y2GKG2_ARAVE</name>
<comment type="caution">
    <text evidence="1">The sequence shown here is derived from an EMBL/GenBank/DDBJ whole genome shotgun (WGS) entry which is preliminary data.</text>
</comment>